<reference evidence="2 3" key="1">
    <citation type="submission" date="2014-12" db="EMBL/GenBank/DDBJ databases">
        <title>Genome sequencing of Photobacterium gaetbulicola AD005a.</title>
        <authorList>
            <person name="Adrian T.G.S."/>
            <person name="Chan K.G."/>
        </authorList>
    </citation>
    <scope>NUCLEOTIDE SEQUENCE [LARGE SCALE GENOMIC DNA]</scope>
    <source>
        <strain evidence="2 3">AD005a</strain>
    </source>
</reference>
<dbReference type="AlphaFoldDB" id="A0A0B9H1Q8"/>
<feature type="domain" description="HTH luxR-type" evidence="1">
    <location>
        <begin position="182"/>
        <end position="247"/>
    </location>
</feature>
<evidence type="ECO:0000313" key="2">
    <source>
        <dbReference type="EMBL" id="KHT64876.1"/>
    </source>
</evidence>
<accession>A0A0B9H1Q8</accession>
<dbReference type="SUPFAM" id="SSF46894">
    <property type="entry name" value="C-terminal effector domain of the bipartite response regulators"/>
    <property type="match status" value="1"/>
</dbReference>
<dbReference type="InterPro" id="IPR016032">
    <property type="entry name" value="Sig_transdc_resp-reg_C-effctor"/>
</dbReference>
<dbReference type="SMART" id="SM00421">
    <property type="entry name" value="HTH_LUXR"/>
    <property type="match status" value="1"/>
</dbReference>
<dbReference type="PRINTS" id="PR00038">
    <property type="entry name" value="HTHLUXR"/>
</dbReference>
<sequence>MNRANYWIRNLIEAGQSHLDINHVVADIGRSVGADVSILFLGSSPKLSLGHVFHAGIEQPLLEYYERHSQSDVYLRHYSQQNLQGTIVPLQTMLPLNKITDEWFRDEMLRTIAVKHSLSGYCRLNKSDVQVLTFHRYSSPFKPECQLQLQQLMDALVPWSQYYLSKQQLMNKFGTIPLQHGSLQLPDTLTPAERQVIQLLSRGYDGSEITQFRRVSKETTKSQIKSILHKLECKHQNHLLHKVYTELVT</sequence>
<dbReference type="InterPro" id="IPR000792">
    <property type="entry name" value="Tscrpt_reg_LuxR_C"/>
</dbReference>
<dbReference type="RefSeq" id="WP_039458465.1">
    <property type="nucleotide sequence ID" value="NZ_JWLZ01000038.1"/>
</dbReference>
<comment type="caution">
    <text evidence="2">The sequence shown here is derived from an EMBL/GenBank/DDBJ whole genome shotgun (WGS) entry which is preliminary data.</text>
</comment>
<evidence type="ECO:0000259" key="1">
    <source>
        <dbReference type="PROSITE" id="PS50043"/>
    </source>
</evidence>
<protein>
    <recommendedName>
        <fullName evidence="1">HTH luxR-type domain-containing protein</fullName>
    </recommendedName>
</protein>
<dbReference type="PROSITE" id="PS50043">
    <property type="entry name" value="HTH_LUXR_2"/>
    <property type="match status" value="1"/>
</dbReference>
<dbReference type="GO" id="GO:0003677">
    <property type="term" value="F:DNA binding"/>
    <property type="evidence" value="ECO:0007669"/>
    <property type="project" value="InterPro"/>
</dbReference>
<dbReference type="EMBL" id="JWLZ01000038">
    <property type="protein sequence ID" value="KHT64876.1"/>
    <property type="molecule type" value="Genomic_DNA"/>
</dbReference>
<dbReference type="Proteomes" id="UP000031278">
    <property type="component" value="Unassembled WGS sequence"/>
</dbReference>
<dbReference type="GO" id="GO:0006355">
    <property type="term" value="P:regulation of DNA-templated transcription"/>
    <property type="evidence" value="ECO:0007669"/>
    <property type="project" value="InterPro"/>
</dbReference>
<dbReference type="InterPro" id="IPR036388">
    <property type="entry name" value="WH-like_DNA-bd_sf"/>
</dbReference>
<dbReference type="Pfam" id="PF00196">
    <property type="entry name" value="GerE"/>
    <property type="match status" value="1"/>
</dbReference>
<dbReference type="Gene3D" id="1.10.10.10">
    <property type="entry name" value="Winged helix-like DNA-binding domain superfamily/Winged helix DNA-binding domain"/>
    <property type="match status" value="1"/>
</dbReference>
<organism evidence="2 3">
    <name type="scientific">Photobacterium gaetbulicola</name>
    <dbReference type="NCBI Taxonomy" id="1295392"/>
    <lineage>
        <taxon>Bacteria</taxon>
        <taxon>Pseudomonadati</taxon>
        <taxon>Pseudomonadota</taxon>
        <taxon>Gammaproteobacteria</taxon>
        <taxon>Vibrionales</taxon>
        <taxon>Vibrionaceae</taxon>
        <taxon>Photobacterium</taxon>
    </lineage>
</organism>
<gene>
    <name evidence="2" type="ORF">RJ45_04100</name>
</gene>
<proteinExistence type="predicted"/>
<evidence type="ECO:0000313" key="3">
    <source>
        <dbReference type="Proteomes" id="UP000031278"/>
    </source>
</evidence>
<name>A0A0B9H1Q8_9GAMM</name>